<evidence type="ECO:0000313" key="2">
    <source>
        <dbReference type="Proteomes" id="UP001377567"/>
    </source>
</evidence>
<keyword evidence="2" id="KW-1185">Reference proteome</keyword>
<organism evidence="1 2">
    <name type="scientific">Maudiozyma humilis</name>
    <name type="common">Sour dough yeast</name>
    <name type="synonym">Kazachstania humilis</name>
    <dbReference type="NCBI Taxonomy" id="51915"/>
    <lineage>
        <taxon>Eukaryota</taxon>
        <taxon>Fungi</taxon>
        <taxon>Dikarya</taxon>
        <taxon>Ascomycota</taxon>
        <taxon>Saccharomycotina</taxon>
        <taxon>Saccharomycetes</taxon>
        <taxon>Saccharomycetales</taxon>
        <taxon>Saccharomycetaceae</taxon>
        <taxon>Maudiozyma</taxon>
    </lineage>
</organism>
<proteinExistence type="predicted"/>
<comment type="caution">
    <text evidence="1">The sequence shown here is derived from an EMBL/GenBank/DDBJ whole genome shotgun (WGS) entry which is preliminary data.</text>
</comment>
<gene>
    <name evidence="1" type="ORF">DAKH74_052540</name>
</gene>
<dbReference type="AlphaFoldDB" id="A0AAV5S4T0"/>
<accession>A0AAV5S4T0</accession>
<dbReference type="Gene3D" id="3.30.230.100">
    <property type="match status" value="1"/>
</dbReference>
<protein>
    <submittedName>
        <fullName evidence="1">Poc4 protein</fullName>
    </submittedName>
</protein>
<dbReference type="EMBL" id="BTGD01000025">
    <property type="protein sequence ID" value="GMM58637.1"/>
    <property type="molecule type" value="Genomic_DNA"/>
</dbReference>
<evidence type="ECO:0000313" key="1">
    <source>
        <dbReference type="EMBL" id="GMM58637.1"/>
    </source>
</evidence>
<sequence length="155" mass="17399">MSTRTITHYVTPEDGAIGQTPLEIIATVPTDQSNKKVPISITVCYQKEQAASTEGSLVPRSNQQCTLQYYHYSLPNRIATRKQAEPIVGIPLIDSSNDWVRDISRKLADATAKKHDCPCYVAWSTTKPNDSTTISMDQMYVLRNCIQFINALYNK</sequence>
<dbReference type="Pfam" id="PF10448">
    <property type="entry name" value="POC3_POC4"/>
    <property type="match status" value="1"/>
</dbReference>
<reference evidence="1 2" key="1">
    <citation type="journal article" date="2023" name="Elife">
        <title>Identification of key yeast species and microbe-microbe interactions impacting larval growth of Drosophila in the wild.</title>
        <authorList>
            <person name="Mure A."/>
            <person name="Sugiura Y."/>
            <person name="Maeda R."/>
            <person name="Honda K."/>
            <person name="Sakurai N."/>
            <person name="Takahashi Y."/>
            <person name="Watada M."/>
            <person name="Katoh T."/>
            <person name="Gotoh A."/>
            <person name="Gotoh Y."/>
            <person name="Taniguchi I."/>
            <person name="Nakamura K."/>
            <person name="Hayashi T."/>
            <person name="Katayama T."/>
            <person name="Uemura T."/>
            <person name="Hattori Y."/>
        </authorList>
    </citation>
    <scope>NUCLEOTIDE SEQUENCE [LARGE SCALE GENOMIC DNA]</scope>
    <source>
        <strain evidence="1 2">KH-74</strain>
    </source>
</reference>
<dbReference type="Proteomes" id="UP001377567">
    <property type="component" value="Unassembled WGS sequence"/>
</dbReference>
<name>A0AAV5S4T0_MAUHU</name>
<dbReference type="InterPro" id="IPR018854">
    <property type="entry name" value="Psome_chaperone_3/4"/>
</dbReference>